<dbReference type="AlphaFoldDB" id="A0A0A2AB98"/>
<proteinExistence type="predicted"/>
<reference evidence="2" key="1">
    <citation type="journal article" date="2014" name="Sci. Data">
        <title>Genomes of diverse isolates of the marine cyanobacterium Prochlorococcus.</title>
        <authorList>
            <person name="Biller S."/>
            <person name="Berube P."/>
            <person name="Thompson J."/>
            <person name="Kelly L."/>
            <person name="Roggensack S."/>
            <person name="Awad L."/>
            <person name="Roache-Johnson K."/>
            <person name="Ding H."/>
            <person name="Giovannoni S.J."/>
            <person name="Moore L.R."/>
            <person name="Chisholm S.W."/>
        </authorList>
    </citation>
    <scope>NUCLEOTIDE SEQUENCE [LARGE SCALE GENOMIC DNA]</scope>
    <source>
        <strain evidence="2">MIT 9201</strain>
    </source>
</reference>
<accession>A0A0A2AB98</accession>
<dbReference type="EMBL" id="JNAL01000002">
    <property type="protein sequence ID" value="KGF98091.1"/>
    <property type="molecule type" value="Genomic_DNA"/>
</dbReference>
<dbReference type="Proteomes" id="UP000030355">
    <property type="component" value="Unassembled WGS sequence"/>
</dbReference>
<protein>
    <submittedName>
        <fullName evidence="1">Uncharacterized protein</fullName>
    </submittedName>
</protein>
<organism evidence="1 2">
    <name type="scientific">Prochlorococcus marinus str. MIT 9201</name>
    <dbReference type="NCBI Taxonomy" id="93057"/>
    <lineage>
        <taxon>Bacteria</taxon>
        <taxon>Bacillati</taxon>
        <taxon>Cyanobacteriota</taxon>
        <taxon>Cyanophyceae</taxon>
        <taxon>Synechococcales</taxon>
        <taxon>Prochlorococcaceae</taxon>
        <taxon>Prochlorococcus</taxon>
    </lineage>
</organism>
<name>A0A0A2AB98_PROMR</name>
<dbReference type="STRING" id="93057.EU95_0021"/>
<comment type="caution">
    <text evidence="1">The sequence shown here is derived from an EMBL/GenBank/DDBJ whole genome shotgun (WGS) entry which is preliminary data.</text>
</comment>
<evidence type="ECO:0000313" key="1">
    <source>
        <dbReference type="EMBL" id="KGF98091.1"/>
    </source>
</evidence>
<gene>
    <name evidence="1" type="ORF">EU95_0021</name>
</gene>
<sequence>MCDPRFISKNWCFCSVRAYYDYLKLFQAISLENFKSHTHKL</sequence>
<evidence type="ECO:0000313" key="2">
    <source>
        <dbReference type="Proteomes" id="UP000030355"/>
    </source>
</evidence>